<evidence type="ECO:0000256" key="4">
    <source>
        <dbReference type="ARBA" id="ARBA00023163"/>
    </source>
</evidence>
<reference evidence="6" key="1">
    <citation type="submission" date="2018-05" db="EMBL/GenBank/DDBJ databases">
        <authorList>
            <person name="Lanie J.A."/>
            <person name="Ng W.-L."/>
            <person name="Kazmierczak K.M."/>
            <person name="Andrzejewski T.M."/>
            <person name="Davidsen T.M."/>
            <person name="Wayne K.J."/>
            <person name="Tettelin H."/>
            <person name="Glass J.I."/>
            <person name="Rusch D."/>
            <person name="Podicherti R."/>
            <person name="Tsui H.-C.T."/>
            <person name="Winkler M.E."/>
        </authorList>
    </citation>
    <scope>NUCLEOTIDE SEQUENCE</scope>
</reference>
<dbReference type="NCBIfam" id="TIGR02937">
    <property type="entry name" value="sigma70-ECF"/>
    <property type="match status" value="1"/>
</dbReference>
<keyword evidence="1" id="KW-0805">Transcription regulation</keyword>
<dbReference type="InterPro" id="IPR039425">
    <property type="entry name" value="RNA_pol_sigma-70-like"/>
</dbReference>
<dbReference type="GO" id="GO:0006352">
    <property type="term" value="P:DNA-templated transcription initiation"/>
    <property type="evidence" value="ECO:0007669"/>
    <property type="project" value="InterPro"/>
</dbReference>
<dbReference type="EMBL" id="UINC01205247">
    <property type="protein sequence ID" value="SVE26333.1"/>
    <property type="molecule type" value="Genomic_DNA"/>
</dbReference>
<dbReference type="InterPro" id="IPR007627">
    <property type="entry name" value="RNA_pol_sigma70_r2"/>
</dbReference>
<dbReference type="Gene3D" id="1.10.1740.10">
    <property type="match status" value="1"/>
</dbReference>
<organism evidence="6">
    <name type="scientific">marine metagenome</name>
    <dbReference type="NCBI Taxonomy" id="408172"/>
    <lineage>
        <taxon>unclassified sequences</taxon>
        <taxon>metagenomes</taxon>
        <taxon>ecological metagenomes</taxon>
    </lineage>
</organism>
<feature type="non-terminal residue" evidence="6">
    <location>
        <position position="164"/>
    </location>
</feature>
<evidence type="ECO:0000256" key="2">
    <source>
        <dbReference type="ARBA" id="ARBA00023082"/>
    </source>
</evidence>
<dbReference type="InterPro" id="IPR014284">
    <property type="entry name" value="RNA_pol_sigma-70_dom"/>
</dbReference>
<evidence type="ECO:0000313" key="6">
    <source>
        <dbReference type="EMBL" id="SVE26333.1"/>
    </source>
</evidence>
<evidence type="ECO:0000259" key="5">
    <source>
        <dbReference type="Pfam" id="PF04542"/>
    </source>
</evidence>
<dbReference type="PANTHER" id="PTHR43133:SF8">
    <property type="entry name" value="RNA POLYMERASE SIGMA FACTOR HI_1459-RELATED"/>
    <property type="match status" value="1"/>
</dbReference>
<dbReference type="Pfam" id="PF04542">
    <property type="entry name" value="Sigma70_r2"/>
    <property type="match status" value="1"/>
</dbReference>
<protein>
    <recommendedName>
        <fullName evidence="5">RNA polymerase sigma-70 region 2 domain-containing protein</fullName>
    </recommendedName>
</protein>
<dbReference type="AlphaFoldDB" id="A0A383C2N9"/>
<keyword evidence="2" id="KW-0731">Sigma factor</keyword>
<evidence type="ECO:0000256" key="1">
    <source>
        <dbReference type="ARBA" id="ARBA00023015"/>
    </source>
</evidence>
<dbReference type="PANTHER" id="PTHR43133">
    <property type="entry name" value="RNA POLYMERASE ECF-TYPE SIGMA FACTO"/>
    <property type="match status" value="1"/>
</dbReference>
<proteinExistence type="predicted"/>
<name>A0A383C2N9_9ZZZZ</name>
<dbReference type="GO" id="GO:0016987">
    <property type="term" value="F:sigma factor activity"/>
    <property type="evidence" value="ECO:0007669"/>
    <property type="project" value="UniProtKB-KW"/>
</dbReference>
<gene>
    <name evidence="6" type="ORF">METZ01_LOCUS479187</name>
</gene>
<dbReference type="SUPFAM" id="SSF88946">
    <property type="entry name" value="Sigma2 domain of RNA polymerase sigma factors"/>
    <property type="match status" value="1"/>
</dbReference>
<sequence length="164" mass="18974">MGFSEPNKGKAEEEQLVKNLQAGKADSFEQLANLYQKKIYALSFNLTRNPMDSEDVTQEVLLTLFRKIHTFQGRSAFSSWVYRITLNATYMKLRSRKKEQSISIEELLPSFNGSGFQQEKIRDWSENTESLLFDNEVRETIQKAVSVLPDKEKIVFLLRDVEGL</sequence>
<evidence type="ECO:0000256" key="3">
    <source>
        <dbReference type="ARBA" id="ARBA00023125"/>
    </source>
</evidence>
<dbReference type="GO" id="GO:0003677">
    <property type="term" value="F:DNA binding"/>
    <property type="evidence" value="ECO:0007669"/>
    <property type="project" value="UniProtKB-KW"/>
</dbReference>
<feature type="domain" description="RNA polymerase sigma-70 region 2" evidence="5">
    <location>
        <begin position="33"/>
        <end position="98"/>
    </location>
</feature>
<dbReference type="InterPro" id="IPR013325">
    <property type="entry name" value="RNA_pol_sigma_r2"/>
</dbReference>
<keyword evidence="3" id="KW-0238">DNA-binding</keyword>
<accession>A0A383C2N9</accession>
<keyword evidence="4" id="KW-0804">Transcription</keyword>